<dbReference type="InterPro" id="IPR055140">
    <property type="entry name" value="Thiolase_C_2"/>
</dbReference>
<proteinExistence type="predicted"/>
<dbReference type="CDD" id="cd00829">
    <property type="entry name" value="SCP-x_thiolase"/>
    <property type="match status" value="1"/>
</dbReference>
<dbReference type="Pfam" id="PF00108">
    <property type="entry name" value="Thiolase_N"/>
    <property type="match status" value="1"/>
</dbReference>
<evidence type="ECO:0000313" key="3">
    <source>
        <dbReference type="EMBL" id="WPB83991.1"/>
    </source>
</evidence>
<name>A0ABZ0PFC8_9PROT</name>
<feature type="domain" description="Thiolase N-terminal" evidence="1">
    <location>
        <begin position="11"/>
        <end position="231"/>
    </location>
</feature>
<dbReference type="Proteomes" id="UP001305521">
    <property type="component" value="Chromosome"/>
</dbReference>
<dbReference type="EMBL" id="CP137852">
    <property type="protein sequence ID" value="WPB83991.1"/>
    <property type="molecule type" value="Genomic_DNA"/>
</dbReference>
<dbReference type="InterPro" id="IPR020616">
    <property type="entry name" value="Thiolase_N"/>
</dbReference>
<evidence type="ECO:0000313" key="4">
    <source>
        <dbReference type="Proteomes" id="UP001305521"/>
    </source>
</evidence>
<gene>
    <name evidence="3" type="ORF">R9Z33_18045</name>
</gene>
<dbReference type="Gene3D" id="3.40.47.10">
    <property type="match status" value="1"/>
</dbReference>
<dbReference type="RefSeq" id="WP_318647947.1">
    <property type="nucleotide sequence ID" value="NZ_CP137852.1"/>
</dbReference>
<dbReference type="Pfam" id="PF22691">
    <property type="entry name" value="Thiolase_C_1"/>
    <property type="match status" value="1"/>
</dbReference>
<dbReference type="InterPro" id="IPR002155">
    <property type="entry name" value="Thiolase"/>
</dbReference>
<dbReference type="PANTHER" id="PTHR42870:SF1">
    <property type="entry name" value="NON-SPECIFIC LIPID-TRANSFER PROTEIN-LIKE 2"/>
    <property type="match status" value="1"/>
</dbReference>
<dbReference type="PIRSF" id="PIRSF000429">
    <property type="entry name" value="Ac-CoA_Ac_transf"/>
    <property type="match status" value="1"/>
</dbReference>
<evidence type="ECO:0000259" key="1">
    <source>
        <dbReference type="Pfam" id="PF00108"/>
    </source>
</evidence>
<organism evidence="3 4">
    <name type="scientific">Sediminicoccus rosea</name>
    <dbReference type="NCBI Taxonomy" id="1225128"/>
    <lineage>
        <taxon>Bacteria</taxon>
        <taxon>Pseudomonadati</taxon>
        <taxon>Pseudomonadota</taxon>
        <taxon>Alphaproteobacteria</taxon>
        <taxon>Acetobacterales</taxon>
        <taxon>Roseomonadaceae</taxon>
        <taxon>Sediminicoccus</taxon>
    </lineage>
</organism>
<dbReference type="InterPro" id="IPR016039">
    <property type="entry name" value="Thiolase-like"/>
</dbReference>
<dbReference type="PANTHER" id="PTHR42870">
    <property type="entry name" value="ACETYL-COA C-ACETYLTRANSFERASE"/>
    <property type="match status" value="1"/>
</dbReference>
<sequence length="393" mass="41652">MTASQHDAAIIGWAHSRFGKLEDAPDAEALIGLVAREAIADAGLEPHEVDAVFLGTFNGGFQAQDFPSSLVFQAVPELRFKPATRFENACATGTAAIHGALDFLGAKRGRITLVVGVEKMTSTPGPRVGEILLSASHLKTESGIEAGFAGVFARIAEAYFQRHGDSSDALAAIAAKNHANGVDNPYAQMRKDLGYEFCRNESEKNPFVARPLKRTDCSLVSDGAAALIIAEGDVAATARRAVRFRGTAQVNDFLPIARRDIIRFEGAREAWARAFAASGLTLADLSFAETHDCFTIAELIEYEAMGLTPEGQGSRAILEGWTRKDGRLPVNRSGGLKSKGHPIGATGVSMHALAAMQLTGEAGAMQLPRAEIGGVFNMGGAAVANYVSILERV</sequence>
<feature type="domain" description="Thiolase C-terminal" evidence="2">
    <location>
        <begin position="257"/>
        <end position="392"/>
    </location>
</feature>
<dbReference type="SUPFAM" id="SSF53901">
    <property type="entry name" value="Thiolase-like"/>
    <property type="match status" value="1"/>
</dbReference>
<evidence type="ECO:0000259" key="2">
    <source>
        <dbReference type="Pfam" id="PF22691"/>
    </source>
</evidence>
<accession>A0ABZ0PFC8</accession>
<protein>
    <submittedName>
        <fullName evidence="3">Acetyl-CoA acetyltransferase</fullName>
    </submittedName>
</protein>
<dbReference type="NCBIfam" id="NF005704">
    <property type="entry name" value="PRK07516.1"/>
    <property type="match status" value="1"/>
</dbReference>
<reference evidence="3 4" key="1">
    <citation type="submission" date="2023-11" db="EMBL/GenBank/DDBJ databases">
        <title>Arctic aerobic anoxygenic photoheterotroph Sediminicoccus rosea KRV36 adapts its photosynthesis to long days of polar summer.</title>
        <authorList>
            <person name="Tomasch J."/>
            <person name="Kopejtka K."/>
            <person name="Bily T."/>
            <person name="Gardiner A.T."/>
            <person name="Gardian Z."/>
            <person name="Shivaramu S."/>
            <person name="Koblizek M."/>
            <person name="Engelhardt F."/>
            <person name="Kaftan D."/>
        </authorList>
    </citation>
    <scope>NUCLEOTIDE SEQUENCE [LARGE SCALE GENOMIC DNA]</scope>
    <source>
        <strain evidence="3 4">R-30</strain>
    </source>
</reference>
<keyword evidence="4" id="KW-1185">Reference proteome</keyword>